<dbReference type="Proteomes" id="UP000198623">
    <property type="component" value="Unassembled WGS sequence"/>
</dbReference>
<name>A0A1I2QXK0_9GAMM</name>
<protein>
    <submittedName>
        <fullName evidence="1">Putative ABC transport system substrate-binding protein</fullName>
    </submittedName>
</protein>
<keyword evidence="2" id="KW-1185">Reference proteome</keyword>
<evidence type="ECO:0000313" key="1">
    <source>
        <dbReference type="EMBL" id="SFG31057.1"/>
    </source>
</evidence>
<dbReference type="RefSeq" id="WP_090727072.1">
    <property type="nucleotide sequence ID" value="NZ_FOOU01000005.1"/>
</dbReference>
<reference evidence="2" key="1">
    <citation type="submission" date="2016-10" db="EMBL/GenBank/DDBJ databases">
        <authorList>
            <person name="Varghese N."/>
            <person name="Submissions S."/>
        </authorList>
    </citation>
    <scope>NUCLEOTIDE SEQUENCE [LARGE SCALE GENOMIC DNA]</scope>
    <source>
        <strain evidence="2">CGMCC 1.10971</strain>
    </source>
</reference>
<dbReference type="CDD" id="cd06325">
    <property type="entry name" value="PBP1_ABC_unchar_transporter"/>
    <property type="match status" value="1"/>
</dbReference>
<dbReference type="Gene3D" id="3.40.50.2300">
    <property type="match status" value="2"/>
</dbReference>
<dbReference type="STRING" id="1045558.SAMN05216175_105104"/>
<dbReference type="InterPro" id="IPR007487">
    <property type="entry name" value="ABC_transpt-TYRBP-like"/>
</dbReference>
<dbReference type="OrthoDB" id="9776955at2"/>
<organism evidence="1 2">
    <name type="scientific">Neptunomonas qingdaonensis</name>
    <dbReference type="NCBI Taxonomy" id="1045558"/>
    <lineage>
        <taxon>Bacteria</taxon>
        <taxon>Pseudomonadati</taxon>
        <taxon>Pseudomonadota</taxon>
        <taxon>Gammaproteobacteria</taxon>
        <taxon>Oceanospirillales</taxon>
        <taxon>Oceanospirillaceae</taxon>
        <taxon>Neptunomonas</taxon>
    </lineage>
</organism>
<proteinExistence type="predicted"/>
<dbReference type="EMBL" id="FOOU01000005">
    <property type="protein sequence ID" value="SFG31057.1"/>
    <property type="molecule type" value="Genomic_DNA"/>
</dbReference>
<accession>A0A1I2QXK0</accession>
<sequence>MSSRFWLRPYIPILLPILFLFSGVTAAATQSEFTILMVVWRGCEHACQGFKDYIRERGIASEIIIRDAQRDLSLLPEFVHEAKKRKVDLVVTWGTSVTRDMVGTFDTVDPANHITEIPVIFMLVADPVGANIIESYDSSGRNNVTGTRNRVPEEVQLKAISAYRPFRKLGLLFNKNELNSVLNAEKIKTLAGQMGFELFSDGLSSKANGKPNIEEIPAAISSMKQANVDFIYIGSSSFLMANRDYVTSEAIRQGLPVATAYEAMASESHALVAVASRYYNVGKLAAFQAEQVLINKVPPIQIPIRSLSRYSYIINMETARLLKIYPPLDVLRYAEVVKGSQDTRP</sequence>
<evidence type="ECO:0000313" key="2">
    <source>
        <dbReference type="Proteomes" id="UP000198623"/>
    </source>
</evidence>
<dbReference type="PANTHER" id="PTHR35271:SF1">
    <property type="entry name" value="ABC TRANSPORTER, SUBSTRATE-BINDING LIPOPROTEIN"/>
    <property type="match status" value="1"/>
</dbReference>
<gene>
    <name evidence="1" type="ORF">SAMN05216175_105104</name>
</gene>
<dbReference type="Pfam" id="PF04392">
    <property type="entry name" value="ABC_sub_bind"/>
    <property type="match status" value="1"/>
</dbReference>
<dbReference type="PANTHER" id="PTHR35271">
    <property type="entry name" value="ABC TRANSPORTER, SUBSTRATE-BINDING LIPOPROTEIN-RELATED"/>
    <property type="match status" value="1"/>
</dbReference>
<dbReference type="AlphaFoldDB" id="A0A1I2QXK0"/>